<dbReference type="AlphaFoldDB" id="A0A6V7YCD0"/>
<evidence type="ECO:0000313" key="5">
    <source>
        <dbReference type="Proteomes" id="UP000580250"/>
    </source>
</evidence>
<feature type="compositionally biased region" description="Basic and acidic residues" evidence="2">
    <location>
        <begin position="33"/>
        <end position="57"/>
    </location>
</feature>
<dbReference type="PANTHER" id="PTHR11909">
    <property type="entry name" value="CASEIN KINASE-RELATED"/>
    <property type="match status" value="1"/>
</dbReference>
<name>A0A6V7YCD0_MELEN</name>
<protein>
    <recommendedName>
        <fullName evidence="1">non-specific serine/threonine protein kinase</fullName>
        <ecNumber evidence="1">2.7.11.1</ecNumber>
    </recommendedName>
</protein>
<dbReference type="SUPFAM" id="SSF56112">
    <property type="entry name" value="Protein kinase-like (PK-like)"/>
    <property type="match status" value="1"/>
</dbReference>
<proteinExistence type="predicted"/>
<dbReference type="InterPro" id="IPR008271">
    <property type="entry name" value="Ser/Thr_kinase_AS"/>
</dbReference>
<evidence type="ECO:0000259" key="3">
    <source>
        <dbReference type="PROSITE" id="PS50011"/>
    </source>
</evidence>
<sequence>MAHLPRFFNQEIVKRRPQPMEQQRHSTAQPQPMERRPNIQHQQPDKQAHVDEVEPKKGHVRVKGRTDNLVKPTKWWIYLSKGAFSSVYKVVDSKDGSMFAVKEEQSKPGCQFNLLREIAILEAVKGSTDEDQKRFAVLHSTCNLETSMIFVMTLFGESLSSLKRKRGSYHIFSLNTGLYCSLEALECLKALHILGYIHRDVKPSNFTIGLRQNNRHHSIYIIDFSMSKRMLCSDGTIISPRSNVILQSLSLKLIQCFLIFQIRFKGTVKFSPLSMHQGKDSSFKEDLESWMYMVADMITKTKLPWRLEQDLGNIERHKEDCFSNPYNLFKDEEFTELRSIVSYLKKLHYVDKIDYNWVREMLRRVAKRKRCNLKPPLDWDS</sequence>
<accession>A0A6V7YCD0</accession>
<gene>
    <name evidence="4" type="ORF">MENT_LOCUS63341</name>
</gene>
<evidence type="ECO:0000256" key="1">
    <source>
        <dbReference type="ARBA" id="ARBA00012513"/>
    </source>
</evidence>
<organism evidence="4 5">
    <name type="scientific">Meloidogyne enterolobii</name>
    <name type="common">Root-knot nematode worm</name>
    <name type="synonym">Meloidogyne mayaguensis</name>
    <dbReference type="NCBI Taxonomy" id="390850"/>
    <lineage>
        <taxon>Eukaryota</taxon>
        <taxon>Metazoa</taxon>
        <taxon>Ecdysozoa</taxon>
        <taxon>Nematoda</taxon>
        <taxon>Chromadorea</taxon>
        <taxon>Rhabditida</taxon>
        <taxon>Tylenchina</taxon>
        <taxon>Tylenchomorpha</taxon>
        <taxon>Tylenchoidea</taxon>
        <taxon>Meloidogynidae</taxon>
        <taxon>Meloidogyninae</taxon>
        <taxon>Meloidogyne</taxon>
    </lineage>
</organism>
<dbReference type="InterPro" id="IPR011009">
    <property type="entry name" value="Kinase-like_dom_sf"/>
</dbReference>
<dbReference type="GO" id="GO:0004674">
    <property type="term" value="F:protein serine/threonine kinase activity"/>
    <property type="evidence" value="ECO:0007669"/>
    <property type="project" value="UniProtKB-EC"/>
</dbReference>
<dbReference type="GO" id="GO:0005524">
    <property type="term" value="F:ATP binding"/>
    <property type="evidence" value="ECO:0007669"/>
    <property type="project" value="InterPro"/>
</dbReference>
<dbReference type="PROSITE" id="PS00108">
    <property type="entry name" value="PROTEIN_KINASE_ST"/>
    <property type="match status" value="1"/>
</dbReference>
<dbReference type="InterPro" id="IPR000719">
    <property type="entry name" value="Prot_kinase_dom"/>
</dbReference>
<comment type="caution">
    <text evidence="4">The sequence shown here is derived from an EMBL/GenBank/DDBJ whole genome shotgun (WGS) entry which is preliminary data.</text>
</comment>
<feature type="domain" description="Protein kinase" evidence="3">
    <location>
        <begin position="73"/>
        <end position="381"/>
    </location>
</feature>
<dbReference type="SMART" id="SM00220">
    <property type="entry name" value="S_TKc"/>
    <property type="match status" value="1"/>
</dbReference>
<dbReference type="Gene3D" id="1.10.510.10">
    <property type="entry name" value="Transferase(Phosphotransferase) domain 1"/>
    <property type="match status" value="1"/>
</dbReference>
<dbReference type="InterPro" id="IPR050235">
    <property type="entry name" value="CK1_Ser-Thr_kinase"/>
</dbReference>
<evidence type="ECO:0000313" key="4">
    <source>
        <dbReference type="EMBL" id="CAD2209212.1"/>
    </source>
</evidence>
<dbReference type="OrthoDB" id="2687620at2759"/>
<feature type="region of interest" description="Disordered" evidence="2">
    <location>
        <begin position="1"/>
        <end position="63"/>
    </location>
</feature>
<dbReference type="Pfam" id="PF00069">
    <property type="entry name" value="Pkinase"/>
    <property type="match status" value="1"/>
</dbReference>
<dbReference type="PROSITE" id="PS50011">
    <property type="entry name" value="PROTEIN_KINASE_DOM"/>
    <property type="match status" value="1"/>
</dbReference>
<dbReference type="Proteomes" id="UP000580250">
    <property type="component" value="Unassembled WGS sequence"/>
</dbReference>
<reference evidence="4 5" key="1">
    <citation type="submission" date="2020-08" db="EMBL/GenBank/DDBJ databases">
        <authorList>
            <person name="Koutsovoulos G."/>
            <person name="Danchin GJ E."/>
        </authorList>
    </citation>
    <scope>NUCLEOTIDE SEQUENCE [LARGE SCALE GENOMIC DNA]</scope>
</reference>
<dbReference type="EMBL" id="CAJEWN010004059">
    <property type="protein sequence ID" value="CAD2209212.1"/>
    <property type="molecule type" value="Genomic_DNA"/>
</dbReference>
<dbReference type="EC" id="2.7.11.1" evidence="1"/>
<evidence type="ECO:0000256" key="2">
    <source>
        <dbReference type="SAM" id="MobiDB-lite"/>
    </source>
</evidence>